<evidence type="ECO:0000256" key="5">
    <source>
        <dbReference type="ARBA" id="ARBA00022989"/>
    </source>
</evidence>
<dbReference type="AlphaFoldDB" id="A0AAU6WN73"/>
<evidence type="ECO:0000256" key="2">
    <source>
        <dbReference type="ARBA" id="ARBA00022448"/>
    </source>
</evidence>
<dbReference type="Proteomes" id="UP001463665">
    <property type="component" value="Chromosome"/>
</dbReference>
<evidence type="ECO:0000313" key="12">
    <source>
        <dbReference type="EMBL" id="XAO73505.1"/>
    </source>
</evidence>
<keyword evidence="2" id="KW-0813">Transport</keyword>
<reference evidence="12 13" key="1">
    <citation type="submission" date="2024-04" db="EMBL/GenBank/DDBJ databases">
        <title>Genome sequencing and assembly of rice foliar adapted Chryseobacterium endophyticum OsEnb-ALM-A6.</title>
        <authorList>
            <person name="Kumar S."/>
            <person name="Javed M."/>
            <person name="Chouhan V."/>
            <person name="Charishma K."/>
            <person name="Patel A."/>
            <person name="Kumar M."/>
            <person name="Sahu K.P."/>
            <person name="Kumar A."/>
        </authorList>
    </citation>
    <scope>NUCLEOTIDE SEQUENCE [LARGE SCALE GENOMIC DNA]</scope>
    <source>
        <strain evidence="12 13">OsEnb-ALM-A6</strain>
    </source>
</reference>
<keyword evidence="4 10" id="KW-0812">Transmembrane</keyword>
<evidence type="ECO:0000256" key="4">
    <source>
        <dbReference type="ARBA" id="ARBA00022692"/>
    </source>
</evidence>
<evidence type="ECO:0000256" key="9">
    <source>
        <dbReference type="ARBA" id="ARBA00023201"/>
    </source>
</evidence>
<name>A0AAU6WN73_9FLAO</name>
<keyword evidence="5 10" id="KW-1133">Transmembrane helix</keyword>
<evidence type="ECO:0000256" key="6">
    <source>
        <dbReference type="ARBA" id="ARBA00023053"/>
    </source>
</evidence>
<protein>
    <submittedName>
        <fullName evidence="12">Cation:proton antiporter</fullName>
    </submittedName>
</protein>
<keyword evidence="3" id="KW-1003">Cell membrane</keyword>
<dbReference type="GO" id="GO:0015386">
    <property type="term" value="F:potassium:proton antiporter activity"/>
    <property type="evidence" value="ECO:0007669"/>
    <property type="project" value="TreeGrafter"/>
</dbReference>
<dbReference type="GO" id="GO:0005886">
    <property type="term" value="C:plasma membrane"/>
    <property type="evidence" value="ECO:0007669"/>
    <property type="project" value="UniProtKB-SubCell"/>
</dbReference>
<dbReference type="InterPro" id="IPR018422">
    <property type="entry name" value="Cation/H_exchanger_CPA1"/>
</dbReference>
<feature type="transmembrane region" description="Helical" evidence="10">
    <location>
        <begin position="30"/>
        <end position="50"/>
    </location>
</feature>
<dbReference type="GO" id="GO:0015385">
    <property type="term" value="F:sodium:proton antiporter activity"/>
    <property type="evidence" value="ECO:0007669"/>
    <property type="project" value="InterPro"/>
</dbReference>
<sequence>MIHSYVIISIAVLLSVMILVMIGQKLKVAYPIFLVIAGLIISLVPGMPHIEIEPDLVFLIFLPPILFEAAWFTSWQDFHKWRKQIFSMAFGLVFLTSIVVAYLSSSIIPGLTVAMGFLLGGVNSPPDAVAATSVLKHVKIPKKITTILEGESLINDASSLIVFKFALAAVISGQFIFGEAVKDFLPWLSEALA</sequence>
<dbReference type="Pfam" id="PF00999">
    <property type="entry name" value="Na_H_Exchanger"/>
    <property type="match status" value="1"/>
</dbReference>
<feature type="transmembrane region" description="Helical" evidence="10">
    <location>
        <begin position="56"/>
        <end position="73"/>
    </location>
</feature>
<dbReference type="Gene3D" id="6.10.140.1330">
    <property type="match status" value="1"/>
</dbReference>
<dbReference type="GO" id="GO:0051453">
    <property type="term" value="P:regulation of intracellular pH"/>
    <property type="evidence" value="ECO:0007669"/>
    <property type="project" value="TreeGrafter"/>
</dbReference>
<evidence type="ECO:0000256" key="3">
    <source>
        <dbReference type="ARBA" id="ARBA00022475"/>
    </source>
</evidence>
<gene>
    <name evidence="12" type="ORF">AAFP95_17470</name>
</gene>
<feature type="transmembrane region" description="Helical" evidence="10">
    <location>
        <begin position="85"/>
        <end position="108"/>
    </location>
</feature>
<keyword evidence="6" id="KW-0915">Sodium</keyword>
<feature type="transmembrane region" description="Helical" evidence="10">
    <location>
        <begin position="6"/>
        <end position="23"/>
    </location>
</feature>
<dbReference type="InterPro" id="IPR006153">
    <property type="entry name" value="Cation/H_exchanger_TM"/>
</dbReference>
<evidence type="ECO:0000256" key="8">
    <source>
        <dbReference type="ARBA" id="ARBA00023136"/>
    </source>
</evidence>
<feature type="domain" description="Cation/H+ exchanger transmembrane" evidence="11">
    <location>
        <begin position="14"/>
        <end position="185"/>
    </location>
</feature>
<proteinExistence type="predicted"/>
<keyword evidence="13" id="KW-1185">Reference proteome</keyword>
<organism evidence="12 13">
    <name type="scientific">Chryseobacterium endophyticum</name>
    <dbReference type="NCBI Taxonomy" id="1854762"/>
    <lineage>
        <taxon>Bacteria</taxon>
        <taxon>Pseudomonadati</taxon>
        <taxon>Bacteroidota</taxon>
        <taxon>Flavobacteriia</taxon>
        <taxon>Flavobacteriales</taxon>
        <taxon>Weeksellaceae</taxon>
        <taxon>Chryseobacterium group</taxon>
        <taxon>Chryseobacterium</taxon>
    </lineage>
</organism>
<keyword evidence="7" id="KW-0406">Ion transport</keyword>
<comment type="subcellular location">
    <subcellularLocation>
        <location evidence="1">Cell membrane</location>
        <topology evidence="1">Multi-pass membrane protein</topology>
    </subcellularLocation>
</comment>
<dbReference type="EMBL" id="CP154834">
    <property type="protein sequence ID" value="XAO73505.1"/>
    <property type="molecule type" value="Genomic_DNA"/>
</dbReference>
<evidence type="ECO:0000259" key="11">
    <source>
        <dbReference type="Pfam" id="PF00999"/>
    </source>
</evidence>
<keyword evidence="9" id="KW-0739">Sodium transport</keyword>
<accession>A0AAU6WN73</accession>
<dbReference type="RefSeq" id="WP_345765965.1">
    <property type="nucleotide sequence ID" value="NZ_CP154834.1"/>
</dbReference>
<dbReference type="PANTHER" id="PTHR10110:SF86">
    <property type="entry name" value="SODIUM_HYDROGEN EXCHANGER 7"/>
    <property type="match status" value="1"/>
</dbReference>
<keyword evidence="8 10" id="KW-0472">Membrane</keyword>
<evidence type="ECO:0000256" key="1">
    <source>
        <dbReference type="ARBA" id="ARBA00004651"/>
    </source>
</evidence>
<dbReference type="PANTHER" id="PTHR10110">
    <property type="entry name" value="SODIUM/HYDROGEN EXCHANGER"/>
    <property type="match status" value="1"/>
</dbReference>
<evidence type="ECO:0000256" key="7">
    <source>
        <dbReference type="ARBA" id="ARBA00023065"/>
    </source>
</evidence>
<dbReference type="GO" id="GO:0098719">
    <property type="term" value="P:sodium ion import across plasma membrane"/>
    <property type="evidence" value="ECO:0007669"/>
    <property type="project" value="TreeGrafter"/>
</dbReference>
<evidence type="ECO:0000313" key="13">
    <source>
        <dbReference type="Proteomes" id="UP001463665"/>
    </source>
</evidence>
<evidence type="ECO:0000256" key="10">
    <source>
        <dbReference type="SAM" id="Phobius"/>
    </source>
</evidence>